<reference evidence="1 2" key="1">
    <citation type="submission" date="2020-10" db="EMBL/GenBank/DDBJ databases">
        <title>Novel species in genus Corynebacterium.</title>
        <authorList>
            <person name="Zhang G."/>
        </authorList>
    </citation>
    <scope>NUCLEOTIDE SEQUENCE [LARGE SCALE GENOMIC DNA]</scope>
    <source>
        <strain evidence="1 2">DSM 45110</strain>
    </source>
</reference>
<evidence type="ECO:0000313" key="1">
    <source>
        <dbReference type="EMBL" id="MBF4552900.1"/>
    </source>
</evidence>
<keyword evidence="2" id="KW-1185">Reference proteome</keyword>
<dbReference type="InterPro" id="IPR016155">
    <property type="entry name" value="Mopterin_synth/thiamin_S_b"/>
</dbReference>
<organism evidence="1 2">
    <name type="scientific">Corynebacterium suicordis DSM 45110</name>
    <dbReference type="NCBI Taxonomy" id="1121369"/>
    <lineage>
        <taxon>Bacteria</taxon>
        <taxon>Bacillati</taxon>
        <taxon>Actinomycetota</taxon>
        <taxon>Actinomycetes</taxon>
        <taxon>Mycobacteriales</taxon>
        <taxon>Corynebacteriaceae</taxon>
        <taxon>Corynebacterium</taxon>
    </lineage>
</organism>
<dbReference type="Proteomes" id="UP000635902">
    <property type="component" value="Unassembled WGS sequence"/>
</dbReference>
<dbReference type="CDD" id="cd17040">
    <property type="entry name" value="Ubl_MoaD_like"/>
    <property type="match status" value="1"/>
</dbReference>
<gene>
    <name evidence="1" type="ORF">IRY30_02235</name>
</gene>
<sequence length="84" mass="8960">MTIRYFAAARAARGVERENVAATGSLNDVLHELASQHPGSSTGGLSLAEVFERCTFLINGQRSERSTVLRDGDQLDVLPPFAGG</sequence>
<dbReference type="RefSeq" id="WP_194556517.1">
    <property type="nucleotide sequence ID" value="NZ_JADKMY010000001.1"/>
</dbReference>
<dbReference type="EMBL" id="JADKMY010000001">
    <property type="protein sequence ID" value="MBF4552900.1"/>
    <property type="molecule type" value="Genomic_DNA"/>
</dbReference>
<dbReference type="InterPro" id="IPR012675">
    <property type="entry name" value="Beta-grasp_dom_sf"/>
</dbReference>
<dbReference type="Pfam" id="PF02597">
    <property type="entry name" value="ThiS"/>
    <property type="match status" value="1"/>
</dbReference>
<protein>
    <submittedName>
        <fullName evidence="1">MoaD/ThiS family protein</fullName>
    </submittedName>
</protein>
<proteinExistence type="predicted"/>
<dbReference type="InterPro" id="IPR003749">
    <property type="entry name" value="ThiS/MoaD-like"/>
</dbReference>
<name>A0ABR9ZHR4_9CORY</name>
<dbReference type="SUPFAM" id="SSF54285">
    <property type="entry name" value="MoaD/ThiS"/>
    <property type="match status" value="1"/>
</dbReference>
<evidence type="ECO:0000313" key="2">
    <source>
        <dbReference type="Proteomes" id="UP000635902"/>
    </source>
</evidence>
<dbReference type="Gene3D" id="3.10.20.30">
    <property type="match status" value="1"/>
</dbReference>
<accession>A0ABR9ZHR4</accession>
<comment type="caution">
    <text evidence="1">The sequence shown here is derived from an EMBL/GenBank/DDBJ whole genome shotgun (WGS) entry which is preliminary data.</text>
</comment>